<dbReference type="AlphaFoldDB" id="A0A175W0Y8"/>
<dbReference type="VEuPathDB" id="FungiDB:MMYC01_205403"/>
<proteinExistence type="predicted"/>
<dbReference type="EMBL" id="LCTW02000177">
    <property type="protein sequence ID" value="KXX77099.1"/>
    <property type="molecule type" value="Genomic_DNA"/>
</dbReference>
<sequence length="83" mass="9922">MTIRSARRTMEVILMRMVWMTIKTAKRTMTYDIEDYDIEDYDIEDYDITGLNMEDIDWYEGITGGEDGFLDTEIYQPIITQVY</sequence>
<evidence type="ECO:0000313" key="2">
    <source>
        <dbReference type="Proteomes" id="UP000078237"/>
    </source>
</evidence>
<protein>
    <submittedName>
        <fullName evidence="1">Glutamate--tRNA ligase</fullName>
    </submittedName>
</protein>
<gene>
    <name evidence="1" type="ORF">MMYC01_205403</name>
</gene>
<keyword evidence="2" id="KW-1185">Reference proteome</keyword>
<dbReference type="GO" id="GO:0016874">
    <property type="term" value="F:ligase activity"/>
    <property type="evidence" value="ECO:0007669"/>
    <property type="project" value="UniProtKB-KW"/>
</dbReference>
<comment type="caution">
    <text evidence="1">The sequence shown here is derived from an EMBL/GenBank/DDBJ whole genome shotgun (WGS) entry which is preliminary data.</text>
</comment>
<name>A0A175W0Y8_9PEZI</name>
<accession>A0A175W0Y8</accession>
<organism evidence="1 2">
    <name type="scientific">Madurella mycetomatis</name>
    <dbReference type="NCBI Taxonomy" id="100816"/>
    <lineage>
        <taxon>Eukaryota</taxon>
        <taxon>Fungi</taxon>
        <taxon>Dikarya</taxon>
        <taxon>Ascomycota</taxon>
        <taxon>Pezizomycotina</taxon>
        <taxon>Sordariomycetes</taxon>
        <taxon>Sordariomycetidae</taxon>
        <taxon>Sordariales</taxon>
        <taxon>Sordariales incertae sedis</taxon>
        <taxon>Madurella</taxon>
    </lineage>
</organism>
<keyword evidence="1" id="KW-0436">Ligase</keyword>
<evidence type="ECO:0000313" key="1">
    <source>
        <dbReference type="EMBL" id="KXX77099.1"/>
    </source>
</evidence>
<dbReference type="Proteomes" id="UP000078237">
    <property type="component" value="Unassembled WGS sequence"/>
</dbReference>
<reference evidence="1 2" key="1">
    <citation type="journal article" date="2016" name="Genome Announc.">
        <title>Genome Sequence of Madurella mycetomatis mm55, Isolated from a Human Mycetoma Case in Sudan.</title>
        <authorList>
            <person name="Smit S."/>
            <person name="Derks M.F."/>
            <person name="Bervoets S."/>
            <person name="Fahal A."/>
            <person name="van Leeuwen W."/>
            <person name="van Belkum A."/>
            <person name="van de Sande W.W."/>
        </authorList>
    </citation>
    <scope>NUCLEOTIDE SEQUENCE [LARGE SCALE GENOMIC DNA]</scope>
    <source>
        <strain evidence="2">mm55</strain>
    </source>
</reference>